<protein>
    <submittedName>
        <fullName evidence="2">Uncharacterized protein</fullName>
    </submittedName>
</protein>
<keyword evidence="3" id="KW-1185">Reference proteome</keyword>
<proteinExistence type="predicted"/>
<evidence type="ECO:0000313" key="3">
    <source>
        <dbReference type="Proteomes" id="UP000800097"/>
    </source>
</evidence>
<organism evidence="2 3">
    <name type="scientific">Westerdykella ornata</name>
    <dbReference type="NCBI Taxonomy" id="318751"/>
    <lineage>
        <taxon>Eukaryota</taxon>
        <taxon>Fungi</taxon>
        <taxon>Dikarya</taxon>
        <taxon>Ascomycota</taxon>
        <taxon>Pezizomycotina</taxon>
        <taxon>Dothideomycetes</taxon>
        <taxon>Pleosporomycetidae</taxon>
        <taxon>Pleosporales</taxon>
        <taxon>Sporormiaceae</taxon>
        <taxon>Westerdykella</taxon>
    </lineage>
</organism>
<dbReference type="AlphaFoldDB" id="A0A6A6JXN9"/>
<keyword evidence="1" id="KW-0472">Membrane</keyword>
<evidence type="ECO:0000313" key="2">
    <source>
        <dbReference type="EMBL" id="KAF2280578.1"/>
    </source>
</evidence>
<feature type="transmembrane region" description="Helical" evidence="1">
    <location>
        <begin position="74"/>
        <end position="92"/>
    </location>
</feature>
<name>A0A6A6JXN9_WESOR</name>
<sequence>MRQASGKDVLVPRNAHCADMHCSSSRIACLLEGYGLLPIVYILCSTMHMVPRLGYLGPLLCTLQRTFVPPPPPSPFWILGIMSAISATVRFPSPTAMYYVLRNCVITVAPTPPSHVWRLACCWLASQSTVTNNNKKSSSAAMHDDLSVTVAHR</sequence>
<reference evidence="2" key="1">
    <citation type="journal article" date="2020" name="Stud. Mycol.">
        <title>101 Dothideomycetes genomes: a test case for predicting lifestyles and emergence of pathogens.</title>
        <authorList>
            <person name="Haridas S."/>
            <person name="Albert R."/>
            <person name="Binder M."/>
            <person name="Bloem J."/>
            <person name="Labutti K."/>
            <person name="Salamov A."/>
            <person name="Andreopoulos B."/>
            <person name="Baker S."/>
            <person name="Barry K."/>
            <person name="Bills G."/>
            <person name="Bluhm B."/>
            <person name="Cannon C."/>
            <person name="Castanera R."/>
            <person name="Culley D."/>
            <person name="Daum C."/>
            <person name="Ezra D."/>
            <person name="Gonzalez J."/>
            <person name="Henrissat B."/>
            <person name="Kuo A."/>
            <person name="Liang C."/>
            <person name="Lipzen A."/>
            <person name="Lutzoni F."/>
            <person name="Magnuson J."/>
            <person name="Mondo S."/>
            <person name="Nolan M."/>
            <person name="Ohm R."/>
            <person name="Pangilinan J."/>
            <person name="Park H.-J."/>
            <person name="Ramirez L."/>
            <person name="Alfaro M."/>
            <person name="Sun H."/>
            <person name="Tritt A."/>
            <person name="Yoshinaga Y."/>
            <person name="Zwiers L.-H."/>
            <person name="Turgeon B."/>
            <person name="Goodwin S."/>
            <person name="Spatafora J."/>
            <person name="Crous P."/>
            <person name="Grigoriev I."/>
        </authorList>
    </citation>
    <scope>NUCLEOTIDE SEQUENCE</scope>
    <source>
        <strain evidence="2">CBS 379.55</strain>
    </source>
</reference>
<dbReference type="Proteomes" id="UP000800097">
    <property type="component" value="Unassembled WGS sequence"/>
</dbReference>
<evidence type="ECO:0000256" key="1">
    <source>
        <dbReference type="SAM" id="Phobius"/>
    </source>
</evidence>
<accession>A0A6A6JXN9</accession>
<gene>
    <name evidence="2" type="ORF">EI97DRAFT_1332</name>
</gene>
<dbReference type="RefSeq" id="XP_033658116.1">
    <property type="nucleotide sequence ID" value="XM_033793135.1"/>
</dbReference>
<keyword evidence="1" id="KW-0812">Transmembrane</keyword>
<dbReference type="EMBL" id="ML986484">
    <property type="protein sequence ID" value="KAF2280578.1"/>
    <property type="molecule type" value="Genomic_DNA"/>
</dbReference>
<feature type="transmembrane region" description="Helical" evidence="1">
    <location>
        <begin position="34"/>
        <end position="54"/>
    </location>
</feature>
<dbReference type="GeneID" id="54546310"/>
<keyword evidence="1" id="KW-1133">Transmembrane helix</keyword>